<dbReference type="SUPFAM" id="SSF48452">
    <property type="entry name" value="TPR-like"/>
    <property type="match status" value="1"/>
</dbReference>
<keyword evidence="4" id="KW-0809">Transit peptide</keyword>
<name>A0AA39VS43_ACESA</name>
<reference evidence="7" key="1">
    <citation type="journal article" date="2022" name="Plant J.">
        <title>Strategies of tolerance reflected in two North American maple genomes.</title>
        <authorList>
            <person name="McEvoy S.L."/>
            <person name="Sezen U.U."/>
            <person name="Trouern-Trend A."/>
            <person name="McMahon S.M."/>
            <person name="Schaberg P.G."/>
            <person name="Yang J."/>
            <person name="Wegrzyn J.L."/>
            <person name="Swenson N.G."/>
        </authorList>
    </citation>
    <scope>NUCLEOTIDE SEQUENCE</scope>
    <source>
        <strain evidence="7">NS2018</strain>
    </source>
</reference>
<dbReference type="Gene3D" id="1.25.40.10">
    <property type="entry name" value="Tetratricopeptide repeat domain"/>
    <property type="match status" value="4"/>
</dbReference>
<evidence type="ECO:0000313" key="8">
    <source>
        <dbReference type="Proteomes" id="UP001168877"/>
    </source>
</evidence>
<dbReference type="Pfam" id="PF01535">
    <property type="entry name" value="PPR"/>
    <property type="match status" value="6"/>
</dbReference>
<comment type="caution">
    <text evidence="7">The sequence shown here is derived from an EMBL/GenBank/DDBJ whole genome shotgun (WGS) entry which is preliminary data.</text>
</comment>
<dbReference type="SUPFAM" id="SSF81901">
    <property type="entry name" value="HCP-like"/>
    <property type="match status" value="1"/>
</dbReference>
<keyword evidence="5" id="KW-0496">Mitochondrion</keyword>
<evidence type="ECO:0008006" key="9">
    <source>
        <dbReference type="Google" id="ProtNLM"/>
    </source>
</evidence>
<sequence length="868" mass="98439">MDKLRLLRPNSWCPLGVSRVSTFCCRFYSSASHPDPTDTIYRRISRAGHPTNSMTAILEEWVEQGRDLKRSVLQGLVKQLRQYNRSGHALQVSEWMFDQMNHPVSPGDIAIRLDLISRVRGLEQVEKYFDGIPDDLRGFQVYGALLHCYAAHKHLEKAEALMLKMRELGFLKTSLAYNVMLKLYFQLGKTEKLEMLLQEMEQNGIKHDKFTFNIQLNAYGSTADIEGMEKLLSKMAIDPGLTLDWHVYVIVAKGYLKTGLIEKALTMLRKLEPTISGKSKRTAYETLLTLYATAGEISDVYRMWNLLKNLGKVYNSGYLCMISSLMKLDEINGAERIFKEWESELEYFDARVPNVIISAYCRKGHLEKAEAYVNGFIESGKDPDATTWDRLATGYHANGQMAKSVEAMKKAILADRPGWTPNTMTLAAILEYLKEQDDVGAAEEFLKLLQERGHSSTDIYDKLGSDFNKETLRFEAIAQMEREEHIAKWYLKAGLIEKGLTIVRKSEPTISVKSKRIAYETLLTLYATAGEIDEVYRMWNLCKNLGKVYNSSYLCMISSLMRLDEINGAEMIFKEWESEQQFFDARVPNVMISAYCRKGQLEKAEAYVDRFVKSGNDPDATTWDRLATGYHANGQMAKSVEAMKKAILADRPGWKPNTITLAAILEYLKQQDDVGAAEEEFLKLIQERGHSSTGINDKLGINFNKETLRFEAIDQMERDDALVDGEMHEGLFEKAESVVNKALKGGKPHASLRNVLAMGYKRENHMSKAVEMLKWALAVGKQWWSPNSVTLDSCLDYFGGQGDVGGAEDMIRLLKKLGPLTRDIYHRWPRICVAAGASVSEVLVYLPVKKHTRSLNLGLARSLLELFA</sequence>
<dbReference type="EMBL" id="JAUESC010000381">
    <property type="protein sequence ID" value="KAK0590562.1"/>
    <property type="molecule type" value="Genomic_DNA"/>
</dbReference>
<evidence type="ECO:0000256" key="2">
    <source>
        <dbReference type="ARBA" id="ARBA00007626"/>
    </source>
</evidence>
<evidence type="ECO:0000256" key="3">
    <source>
        <dbReference type="ARBA" id="ARBA00022737"/>
    </source>
</evidence>
<evidence type="ECO:0000256" key="1">
    <source>
        <dbReference type="ARBA" id="ARBA00004173"/>
    </source>
</evidence>
<dbReference type="NCBIfam" id="TIGR00756">
    <property type="entry name" value="PPR"/>
    <property type="match status" value="4"/>
</dbReference>
<dbReference type="PANTHER" id="PTHR45717">
    <property type="entry name" value="OS12G0527900 PROTEIN"/>
    <property type="match status" value="1"/>
</dbReference>
<keyword evidence="8" id="KW-1185">Reference proteome</keyword>
<comment type="similarity">
    <text evidence="2">Belongs to the PPR family. P subfamily.</text>
</comment>
<comment type="subcellular location">
    <subcellularLocation>
        <location evidence="1">Mitochondrion</location>
    </subcellularLocation>
</comment>
<dbReference type="GO" id="GO:0005739">
    <property type="term" value="C:mitochondrion"/>
    <property type="evidence" value="ECO:0007669"/>
    <property type="project" value="UniProtKB-SubCell"/>
</dbReference>
<protein>
    <recommendedName>
        <fullName evidence="9">Pentatricopeptide repeat-containing protein</fullName>
    </recommendedName>
</protein>
<dbReference type="InterPro" id="IPR002885">
    <property type="entry name" value="PPR_rpt"/>
</dbReference>
<dbReference type="InterPro" id="IPR011990">
    <property type="entry name" value="TPR-like_helical_dom_sf"/>
</dbReference>
<evidence type="ECO:0000256" key="4">
    <source>
        <dbReference type="ARBA" id="ARBA00022946"/>
    </source>
</evidence>
<dbReference type="PROSITE" id="PS51375">
    <property type="entry name" value="PPR"/>
    <property type="match status" value="4"/>
</dbReference>
<evidence type="ECO:0000256" key="6">
    <source>
        <dbReference type="PROSITE-ProRule" id="PRU00708"/>
    </source>
</evidence>
<dbReference type="FunFam" id="1.25.40.10:FF:000385">
    <property type="entry name" value="Pentatricopeptide repeat-containing protein mitochondrial"/>
    <property type="match status" value="1"/>
</dbReference>
<feature type="repeat" description="PPR" evidence="6">
    <location>
        <begin position="173"/>
        <end position="207"/>
    </location>
</feature>
<dbReference type="GO" id="GO:0003729">
    <property type="term" value="F:mRNA binding"/>
    <property type="evidence" value="ECO:0007669"/>
    <property type="project" value="UniProtKB-ARBA"/>
</dbReference>
<organism evidence="7 8">
    <name type="scientific">Acer saccharum</name>
    <name type="common">Sugar maple</name>
    <dbReference type="NCBI Taxonomy" id="4024"/>
    <lineage>
        <taxon>Eukaryota</taxon>
        <taxon>Viridiplantae</taxon>
        <taxon>Streptophyta</taxon>
        <taxon>Embryophyta</taxon>
        <taxon>Tracheophyta</taxon>
        <taxon>Spermatophyta</taxon>
        <taxon>Magnoliopsida</taxon>
        <taxon>eudicotyledons</taxon>
        <taxon>Gunneridae</taxon>
        <taxon>Pentapetalae</taxon>
        <taxon>rosids</taxon>
        <taxon>malvids</taxon>
        <taxon>Sapindales</taxon>
        <taxon>Sapindaceae</taxon>
        <taxon>Hippocastanoideae</taxon>
        <taxon>Acereae</taxon>
        <taxon>Acer</taxon>
    </lineage>
</organism>
<evidence type="ECO:0000256" key="5">
    <source>
        <dbReference type="ARBA" id="ARBA00023128"/>
    </source>
</evidence>
<dbReference type="PANTHER" id="PTHR45717:SF10">
    <property type="entry name" value="OS10G0501000 PROTEIN"/>
    <property type="match status" value="1"/>
</dbReference>
<feature type="repeat" description="PPR" evidence="6">
    <location>
        <begin position="349"/>
        <end position="383"/>
    </location>
</feature>
<dbReference type="Proteomes" id="UP001168877">
    <property type="component" value="Unassembled WGS sequence"/>
</dbReference>
<accession>A0AA39VS43</accession>
<reference evidence="7" key="2">
    <citation type="submission" date="2023-06" db="EMBL/GenBank/DDBJ databases">
        <authorList>
            <person name="Swenson N.G."/>
            <person name="Wegrzyn J.L."/>
            <person name="Mcevoy S.L."/>
        </authorList>
    </citation>
    <scope>NUCLEOTIDE SEQUENCE</scope>
    <source>
        <strain evidence="7">NS2018</strain>
        <tissue evidence="7">Leaf</tissue>
    </source>
</reference>
<dbReference type="Pfam" id="PF13041">
    <property type="entry name" value="PPR_2"/>
    <property type="match status" value="1"/>
</dbReference>
<feature type="repeat" description="PPR" evidence="6">
    <location>
        <begin position="138"/>
        <end position="172"/>
    </location>
</feature>
<gene>
    <name evidence="7" type="ORF">LWI29_028889</name>
</gene>
<feature type="repeat" description="PPR" evidence="6">
    <location>
        <begin position="584"/>
        <end position="618"/>
    </location>
</feature>
<proteinExistence type="inferred from homology"/>
<keyword evidence="3" id="KW-0677">Repeat</keyword>
<dbReference type="AlphaFoldDB" id="A0AA39VS43"/>
<evidence type="ECO:0000313" key="7">
    <source>
        <dbReference type="EMBL" id="KAK0590562.1"/>
    </source>
</evidence>